<proteinExistence type="inferred from homology"/>
<dbReference type="CDD" id="cd00610">
    <property type="entry name" value="OAT_like"/>
    <property type="match status" value="1"/>
</dbReference>
<evidence type="ECO:0000313" key="3">
    <source>
        <dbReference type="EMBL" id="MFD1541821.1"/>
    </source>
</evidence>
<dbReference type="Pfam" id="PF00202">
    <property type="entry name" value="Aminotran_3"/>
    <property type="match status" value="1"/>
</dbReference>
<organism evidence="3 4">
    <name type="scientific">Nonomuraea guangzhouensis</name>
    <dbReference type="NCBI Taxonomy" id="1291555"/>
    <lineage>
        <taxon>Bacteria</taxon>
        <taxon>Bacillati</taxon>
        <taxon>Actinomycetota</taxon>
        <taxon>Actinomycetes</taxon>
        <taxon>Streptosporangiales</taxon>
        <taxon>Streptosporangiaceae</taxon>
        <taxon>Nonomuraea</taxon>
    </lineage>
</organism>
<comment type="caution">
    <text evidence="3">The sequence shown here is derived from an EMBL/GenBank/DDBJ whole genome shotgun (WGS) entry which is preliminary data.</text>
</comment>
<evidence type="ECO:0000313" key="4">
    <source>
        <dbReference type="Proteomes" id="UP001597097"/>
    </source>
</evidence>
<comment type="cofactor">
    <cofactor evidence="1">
        <name>pyridoxal 5'-phosphate</name>
        <dbReference type="ChEBI" id="CHEBI:597326"/>
    </cofactor>
</comment>
<sequence length="431" mass="45604">MTRTLDVSRDLYTTAQRYIAGGVSSDARRMAGVPLYVDRAAGARLWDADGNTYLDYVLGQGPALLGHCPAPVVEAVTAQVARGIVYSAQHAAEARVAERLCAMVPSAERVRFNTVGSEAVHAAWRLARGFTGRPKILKFEGHYHGWLDPVLYSVHPPLEAAGPADRPAAVPGTAGQPEAADLVVCPWNDLGALSRLMDEHAGQIAAVVTEPVLCNTGAIEPDPGYLQGVRELCDSHGSLLIFDEIITGFRLAPGGAQEYLGVSPDLSVFGKAMAGGMQVSALAGRARVMDAISSGKVAHAGTFNSQPIGIAAAEATLRILDEQRDEVYGTLYARGRELMRGLAEAAAKAGVPMLVDGPGPVFQIYFTEAPAVRNYRDFAATDRAMMGRLHAALLDQGVNMVPRGLWFLSTAHTEADVAATVEAFSAALSSL</sequence>
<dbReference type="PROSITE" id="PS00600">
    <property type="entry name" value="AA_TRANSFER_CLASS_3"/>
    <property type="match status" value="1"/>
</dbReference>
<dbReference type="RefSeq" id="WP_219537274.1">
    <property type="nucleotide sequence ID" value="NZ_JAHKRM010000036.1"/>
</dbReference>
<evidence type="ECO:0000256" key="2">
    <source>
        <dbReference type="RuleBase" id="RU003560"/>
    </source>
</evidence>
<accession>A0ABW4GGI0</accession>
<dbReference type="PANTHER" id="PTHR43713:SF3">
    <property type="entry name" value="GLUTAMATE-1-SEMIALDEHYDE 2,1-AMINOMUTASE 1, CHLOROPLASTIC-RELATED"/>
    <property type="match status" value="1"/>
</dbReference>
<keyword evidence="3" id="KW-0808">Transferase</keyword>
<keyword evidence="2" id="KW-0663">Pyridoxal phosphate</keyword>
<evidence type="ECO:0000256" key="1">
    <source>
        <dbReference type="ARBA" id="ARBA00001933"/>
    </source>
</evidence>
<gene>
    <name evidence="3" type="ORF">ACFSJ0_32560</name>
</gene>
<protein>
    <submittedName>
        <fullName evidence="3">Aspartate aminotransferase family protein</fullName>
    </submittedName>
</protein>
<dbReference type="EMBL" id="JBHUCM010000030">
    <property type="protein sequence ID" value="MFD1541821.1"/>
    <property type="molecule type" value="Genomic_DNA"/>
</dbReference>
<keyword evidence="3" id="KW-0032">Aminotransferase</keyword>
<name>A0ABW4GGI0_9ACTN</name>
<dbReference type="InterPro" id="IPR005814">
    <property type="entry name" value="Aminotrans_3"/>
</dbReference>
<dbReference type="NCBIfam" id="NF000818">
    <property type="entry name" value="PRK00062.1"/>
    <property type="match status" value="1"/>
</dbReference>
<keyword evidence="4" id="KW-1185">Reference proteome</keyword>
<dbReference type="PANTHER" id="PTHR43713">
    <property type="entry name" value="GLUTAMATE-1-SEMIALDEHYDE 2,1-AMINOMUTASE"/>
    <property type="match status" value="1"/>
</dbReference>
<comment type="similarity">
    <text evidence="2">Belongs to the class-III pyridoxal-phosphate-dependent aminotransferase family.</text>
</comment>
<dbReference type="GO" id="GO:0008483">
    <property type="term" value="F:transaminase activity"/>
    <property type="evidence" value="ECO:0007669"/>
    <property type="project" value="UniProtKB-KW"/>
</dbReference>
<reference evidence="4" key="1">
    <citation type="journal article" date="2019" name="Int. J. Syst. Evol. Microbiol.">
        <title>The Global Catalogue of Microorganisms (GCM) 10K type strain sequencing project: providing services to taxonomists for standard genome sequencing and annotation.</title>
        <authorList>
            <consortium name="The Broad Institute Genomics Platform"/>
            <consortium name="The Broad Institute Genome Sequencing Center for Infectious Disease"/>
            <person name="Wu L."/>
            <person name="Ma J."/>
        </authorList>
    </citation>
    <scope>NUCLEOTIDE SEQUENCE [LARGE SCALE GENOMIC DNA]</scope>
    <source>
        <strain evidence="4">CGMCC 1.15399</strain>
    </source>
</reference>
<dbReference type="InterPro" id="IPR049704">
    <property type="entry name" value="Aminotrans_3_PPA_site"/>
</dbReference>
<dbReference type="Proteomes" id="UP001597097">
    <property type="component" value="Unassembled WGS sequence"/>
</dbReference>